<evidence type="ECO:0000256" key="3">
    <source>
        <dbReference type="ARBA" id="ARBA00022989"/>
    </source>
</evidence>
<protein>
    <submittedName>
        <fullName evidence="7">Methylamine utilisation protein MauE</fullName>
    </submittedName>
</protein>
<dbReference type="RefSeq" id="WP_088993168.1">
    <property type="nucleotide sequence ID" value="NZ_LT607750.1"/>
</dbReference>
<keyword evidence="4 5" id="KW-0472">Membrane</keyword>
<dbReference type="InterPro" id="IPR009908">
    <property type="entry name" value="Methylamine_util_MauE"/>
</dbReference>
<name>A0A1C5HG06_9ACTN</name>
<evidence type="ECO:0000256" key="2">
    <source>
        <dbReference type="ARBA" id="ARBA00022692"/>
    </source>
</evidence>
<feature type="domain" description="Methylamine utilisation protein MauE" evidence="6">
    <location>
        <begin position="1"/>
        <end position="136"/>
    </location>
</feature>
<evidence type="ECO:0000259" key="6">
    <source>
        <dbReference type="Pfam" id="PF07291"/>
    </source>
</evidence>
<dbReference type="AlphaFoldDB" id="A0A1C5HG06"/>
<proteinExistence type="predicted"/>
<dbReference type="Proteomes" id="UP000198217">
    <property type="component" value="Chromosome I"/>
</dbReference>
<evidence type="ECO:0000256" key="1">
    <source>
        <dbReference type="ARBA" id="ARBA00004141"/>
    </source>
</evidence>
<dbReference type="GO" id="GO:0030416">
    <property type="term" value="P:methylamine metabolic process"/>
    <property type="evidence" value="ECO:0007669"/>
    <property type="project" value="InterPro"/>
</dbReference>
<evidence type="ECO:0000313" key="7">
    <source>
        <dbReference type="EMBL" id="SCG44914.1"/>
    </source>
</evidence>
<feature type="transmembrane region" description="Helical" evidence="5">
    <location>
        <begin position="72"/>
        <end position="97"/>
    </location>
</feature>
<dbReference type="GO" id="GO:0016020">
    <property type="term" value="C:membrane"/>
    <property type="evidence" value="ECO:0007669"/>
    <property type="project" value="UniProtKB-SubCell"/>
</dbReference>
<dbReference type="EMBL" id="LT607750">
    <property type="protein sequence ID" value="SCG44914.1"/>
    <property type="molecule type" value="Genomic_DNA"/>
</dbReference>
<keyword evidence="3 5" id="KW-1133">Transmembrane helix</keyword>
<dbReference type="UniPathway" id="UPA00895"/>
<sequence length="196" mass="19555">MSYLFVFSRCLLALVFLASAASKLRGRRAFGAFADSLRAMDLLPARLVVPVAGAVTVAEAAVPLLLVPLPAAAVATAGFAVATALSAAFTVAVAVVLHRGVAVSCRCFGEAAAAPFGRRHLVRNVVLTVAAGIGAYASLGDPGVTVGTAVLAVPLGLVGALVVVRLDDLAALFLPVAAPPGAADRGASRRGGRTSS</sequence>
<accession>A0A1C5HG06</accession>
<keyword evidence="2 5" id="KW-0812">Transmembrane</keyword>
<reference evidence="7 8" key="1">
    <citation type="submission" date="2016-06" db="EMBL/GenBank/DDBJ databases">
        <authorList>
            <person name="Kjaerup R.B."/>
            <person name="Dalgaard T.S."/>
            <person name="Juul-Madsen H.R."/>
        </authorList>
    </citation>
    <scope>NUCLEOTIDE SEQUENCE [LARGE SCALE GENOMIC DNA]</scope>
    <source>
        <strain evidence="7 8">DSM 43904</strain>
    </source>
</reference>
<feature type="transmembrane region" description="Helical" evidence="5">
    <location>
        <begin position="145"/>
        <end position="164"/>
    </location>
</feature>
<evidence type="ECO:0000256" key="4">
    <source>
        <dbReference type="ARBA" id="ARBA00023136"/>
    </source>
</evidence>
<keyword evidence="8" id="KW-1185">Reference proteome</keyword>
<feature type="transmembrane region" description="Helical" evidence="5">
    <location>
        <begin position="121"/>
        <end position="139"/>
    </location>
</feature>
<dbReference type="Pfam" id="PF07291">
    <property type="entry name" value="MauE"/>
    <property type="match status" value="1"/>
</dbReference>
<gene>
    <name evidence="7" type="ORF">GA0070609_1553</name>
</gene>
<comment type="subcellular location">
    <subcellularLocation>
        <location evidence="1">Membrane</location>
        <topology evidence="1">Multi-pass membrane protein</topology>
    </subcellularLocation>
</comment>
<evidence type="ECO:0000256" key="5">
    <source>
        <dbReference type="SAM" id="Phobius"/>
    </source>
</evidence>
<organism evidence="7 8">
    <name type="scientific">Micromonospora echinaurantiaca</name>
    <dbReference type="NCBI Taxonomy" id="47857"/>
    <lineage>
        <taxon>Bacteria</taxon>
        <taxon>Bacillati</taxon>
        <taxon>Actinomycetota</taxon>
        <taxon>Actinomycetes</taxon>
        <taxon>Micromonosporales</taxon>
        <taxon>Micromonosporaceae</taxon>
        <taxon>Micromonospora</taxon>
    </lineage>
</organism>
<evidence type="ECO:0000313" key="8">
    <source>
        <dbReference type="Proteomes" id="UP000198217"/>
    </source>
</evidence>